<gene>
    <name evidence="1" type="ORF">T4B_2863</name>
    <name evidence="2" type="ORF">T4B_4388</name>
</gene>
<evidence type="ECO:0000313" key="3">
    <source>
        <dbReference type="Proteomes" id="UP000054805"/>
    </source>
</evidence>
<reference evidence="1 3" key="1">
    <citation type="submission" date="2015-01" db="EMBL/GenBank/DDBJ databases">
        <title>Evolution of Trichinella species and genotypes.</title>
        <authorList>
            <person name="Korhonen P.K."/>
            <person name="Edoardo P."/>
            <person name="Giuseppe L.R."/>
            <person name="Gasser R.B."/>
        </authorList>
    </citation>
    <scope>NUCLEOTIDE SEQUENCE [LARGE SCALE GENOMIC DNA]</scope>
    <source>
        <strain evidence="1">ISS588</strain>
    </source>
</reference>
<feature type="non-terminal residue" evidence="1">
    <location>
        <position position="57"/>
    </location>
</feature>
<evidence type="ECO:0000313" key="1">
    <source>
        <dbReference type="EMBL" id="KRY97890.1"/>
    </source>
</evidence>
<evidence type="ECO:0000313" key="2">
    <source>
        <dbReference type="EMBL" id="KRY98372.1"/>
    </source>
</evidence>
<keyword evidence="3" id="KW-1185">Reference proteome</keyword>
<sequence length="57" mass="6625">LLMSMTTFCSSDSFFINHHFNTDLMKHIGTQDRKLRAVIKRYTEFVNGTGSNKINEQ</sequence>
<feature type="non-terminal residue" evidence="1">
    <location>
        <position position="1"/>
    </location>
</feature>
<dbReference type="EMBL" id="JYDS01001773">
    <property type="protein sequence ID" value="KRY98372.1"/>
    <property type="molecule type" value="Genomic_DNA"/>
</dbReference>
<dbReference type="Proteomes" id="UP000054805">
    <property type="component" value="Unassembled WGS sequence"/>
</dbReference>
<organism evidence="1 3">
    <name type="scientific">Trichinella pseudospiralis</name>
    <name type="common">Parasitic roundworm</name>
    <dbReference type="NCBI Taxonomy" id="6337"/>
    <lineage>
        <taxon>Eukaryota</taxon>
        <taxon>Metazoa</taxon>
        <taxon>Ecdysozoa</taxon>
        <taxon>Nematoda</taxon>
        <taxon>Enoplea</taxon>
        <taxon>Dorylaimia</taxon>
        <taxon>Trichinellida</taxon>
        <taxon>Trichinellidae</taxon>
        <taxon>Trichinella</taxon>
    </lineage>
</organism>
<protein>
    <submittedName>
        <fullName evidence="1">Uncharacterized protein</fullName>
    </submittedName>
</protein>
<comment type="caution">
    <text evidence="1">The sequence shown here is derived from an EMBL/GenBank/DDBJ whole genome shotgun (WGS) entry which is preliminary data.</text>
</comment>
<accession>A0A0V1GIN8</accession>
<dbReference type="AlphaFoldDB" id="A0A0V1GIN8"/>
<dbReference type="EMBL" id="JYDS01002081">
    <property type="protein sequence ID" value="KRY97890.1"/>
    <property type="molecule type" value="Genomic_DNA"/>
</dbReference>
<proteinExistence type="predicted"/>
<name>A0A0V1GIN8_TRIPS</name>